<feature type="compositionally biased region" description="Basic and acidic residues" evidence="1">
    <location>
        <begin position="122"/>
        <end position="134"/>
    </location>
</feature>
<dbReference type="PANTHER" id="PTHR21180:SF32">
    <property type="entry name" value="ENDONUCLEASE_EXONUCLEASE_PHOSPHATASE FAMILY DOMAIN-CONTAINING PROTEIN 1"/>
    <property type="match status" value="1"/>
</dbReference>
<feature type="domain" description="Helix-hairpin-helix DNA-binding motif class 1" evidence="3">
    <location>
        <begin position="61"/>
        <end position="80"/>
    </location>
</feature>
<sequence>MLRRTGVTLVVLLMSLCQAWAAVDINHATELDLDSIKGIGPSTARKIITQRQLKRFDSWQDFIQRIPGIGEKKAQRMSESGLTVNGQRFGTGASPPVAIAPRKPATLPPDPFPGGSMLVEWPRQRTGADGRAQK</sequence>
<proteinExistence type="predicted"/>
<feature type="signal peptide" evidence="2">
    <location>
        <begin position="1"/>
        <end position="21"/>
    </location>
</feature>
<organism evidence="4 5">
    <name type="scientific">Hydrogenophaga bisanensis</name>
    <dbReference type="NCBI Taxonomy" id="439611"/>
    <lineage>
        <taxon>Bacteria</taxon>
        <taxon>Pseudomonadati</taxon>
        <taxon>Pseudomonadota</taxon>
        <taxon>Betaproteobacteria</taxon>
        <taxon>Burkholderiales</taxon>
        <taxon>Comamonadaceae</taxon>
        <taxon>Hydrogenophaga</taxon>
    </lineage>
</organism>
<feature type="compositionally biased region" description="Polar residues" evidence="1">
    <location>
        <begin position="77"/>
        <end position="88"/>
    </location>
</feature>
<feature type="domain" description="Helix-hairpin-helix DNA-binding motif class 1" evidence="3">
    <location>
        <begin position="31"/>
        <end position="50"/>
    </location>
</feature>
<evidence type="ECO:0000256" key="1">
    <source>
        <dbReference type="SAM" id="MobiDB-lite"/>
    </source>
</evidence>
<dbReference type="GO" id="GO:0003677">
    <property type="term" value="F:DNA binding"/>
    <property type="evidence" value="ECO:0007669"/>
    <property type="project" value="UniProtKB-KW"/>
</dbReference>
<dbReference type="Proteomes" id="UP001596495">
    <property type="component" value="Unassembled WGS sequence"/>
</dbReference>
<keyword evidence="2" id="KW-0732">Signal</keyword>
<feature type="chain" id="PRO_5046361072" evidence="2">
    <location>
        <begin position="22"/>
        <end position="134"/>
    </location>
</feature>
<dbReference type="SUPFAM" id="SSF47781">
    <property type="entry name" value="RuvA domain 2-like"/>
    <property type="match status" value="1"/>
</dbReference>
<evidence type="ECO:0000259" key="3">
    <source>
        <dbReference type="SMART" id="SM00278"/>
    </source>
</evidence>
<accession>A0ABW2R9N3</accession>
<dbReference type="RefSeq" id="WP_382256561.1">
    <property type="nucleotide sequence ID" value="NZ_JBHTBX010000005.1"/>
</dbReference>
<evidence type="ECO:0000313" key="5">
    <source>
        <dbReference type="Proteomes" id="UP001596495"/>
    </source>
</evidence>
<gene>
    <name evidence="4" type="ORF">ACFQNJ_09755</name>
</gene>
<dbReference type="Gene3D" id="1.10.150.320">
    <property type="entry name" value="Photosystem II 12 kDa extrinsic protein"/>
    <property type="match status" value="1"/>
</dbReference>
<name>A0ABW2R9N3_9BURK</name>
<comment type="caution">
    <text evidence="4">The sequence shown here is derived from an EMBL/GenBank/DDBJ whole genome shotgun (WGS) entry which is preliminary data.</text>
</comment>
<keyword evidence="5" id="KW-1185">Reference proteome</keyword>
<dbReference type="InterPro" id="IPR003583">
    <property type="entry name" value="Hlx-hairpin-Hlx_DNA-bd_motif"/>
</dbReference>
<dbReference type="EMBL" id="JBHTBX010000005">
    <property type="protein sequence ID" value="MFC7434796.1"/>
    <property type="molecule type" value="Genomic_DNA"/>
</dbReference>
<feature type="region of interest" description="Disordered" evidence="1">
    <location>
        <begin position="70"/>
        <end position="134"/>
    </location>
</feature>
<dbReference type="InterPro" id="IPR051675">
    <property type="entry name" value="Endo/Exo/Phosphatase_dom_1"/>
</dbReference>
<dbReference type="PANTHER" id="PTHR21180">
    <property type="entry name" value="ENDONUCLEASE/EXONUCLEASE/PHOSPHATASE FAMILY DOMAIN-CONTAINING PROTEIN 1"/>
    <property type="match status" value="1"/>
</dbReference>
<reference evidence="5" key="1">
    <citation type="journal article" date="2019" name="Int. J. Syst. Evol. Microbiol.">
        <title>The Global Catalogue of Microorganisms (GCM) 10K type strain sequencing project: providing services to taxonomists for standard genome sequencing and annotation.</title>
        <authorList>
            <consortium name="The Broad Institute Genomics Platform"/>
            <consortium name="The Broad Institute Genome Sequencing Center for Infectious Disease"/>
            <person name="Wu L."/>
            <person name="Ma J."/>
        </authorList>
    </citation>
    <scope>NUCLEOTIDE SEQUENCE [LARGE SCALE GENOMIC DNA]</scope>
    <source>
        <strain evidence="5">CCUG 54518</strain>
    </source>
</reference>
<dbReference type="SMART" id="SM00278">
    <property type="entry name" value="HhH1"/>
    <property type="match status" value="2"/>
</dbReference>
<dbReference type="InterPro" id="IPR010994">
    <property type="entry name" value="RuvA_2-like"/>
</dbReference>
<protein>
    <submittedName>
        <fullName evidence="4">ComEA family DNA-binding protein</fullName>
    </submittedName>
</protein>
<keyword evidence="4" id="KW-0238">DNA-binding</keyword>
<evidence type="ECO:0000256" key="2">
    <source>
        <dbReference type="SAM" id="SignalP"/>
    </source>
</evidence>
<dbReference type="Pfam" id="PF12836">
    <property type="entry name" value="HHH_3"/>
    <property type="match status" value="1"/>
</dbReference>
<evidence type="ECO:0000313" key="4">
    <source>
        <dbReference type="EMBL" id="MFC7434796.1"/>
    </source>
</evidence>